<keyword evidence="3" id="KW-1185">Reference proteome</keyword>
<evidence type="ECO:0008006" key="4">
    <source>
        <dbReference type="Google" id="ProtNLM"/>
    </source>
</evidence>
<evidence type="ECO:0000256" key="1">
    <source>
        <dbReference type="SAM" id="MobiDB-lite"/>
    </source>
</evidence>
<name>A0ABY7SEP6_9RHOB</name>
<feature type="region of interest" description="Disordered" evidence="1">
    <location>
        <begin position="89"/>
        <end position="143"/>
    </location>
</feature>
<reference evidence="2 3" key="1">
    <citation type="submission" date="2021-01" db="EMBL/GenBank/DDBJ databases">
        <title>Biogeographic distribution of Paracoccus.</title>
        <authorList>
            <person name="Hollensteiner J."/>
            <person name="Leineberger J."/>
            <person name="Brinkhoff T."/>
            <person name="Daniel R."/>
        </authorList>
    </citation>
    <scope>NUCLEOTIDE SEQUENCE [LARGE SCALE GENOMIC DNA]</scope>
    <source>
        <strain evidence="2 3">DSM 18447</strain>
    </source>
</reference>
<evidence type="ECO:0000313" key="2">
    <source>
        <dbReference type="EMBL" id="WCR05299.1"/>
    </source>
</evidence>
<gene>
    <name evidence="2" type="ORF">JHX88_13220</name>
</gene>
<proteinExistence type="predicted"/>
<feature type="region of interest" description="Disordered" evidence="1">
    <location>
        <begin position="12"/>
        <end position="40"/>
    </location>
</feature>
<feature type="compositionally biased region" description="Basic and acidic residues" evidence="1">
    <location>
        <begin position="89"/>
        <end position="107"/>
    </location>
</feature>
<sequence>MAPALLTAPVLFAQDDPEAWQPPLQDSEPAPEEDGGDLIGRGVGILMENFMRELGPGLDQLRQDMSGAFNNLSPVLKDLSVLVDDLRNYEPPERLENGDIVIRRRADAPPPPPIGEDLRNFTTPEDQPDSSVPRDPDAPEIDL</sequence>
<organism evidence="2 3">
    <name type="scientific">Paracoccus saliphilus</name>
    <dbReference type="NCBI Taxonomy" id="405559"/>
    <lineage>
        <taxon>Bacteria</taxon>
        <taxon>Pseudomonadati</taxon>
        <taxon>Pseudomonadota</taxon>
        <taxon>Alphaproteobacteria</taxon>
        <taxon>Rhodobacterales</taxon>
        <taxon>Paracoccaceae</taxon>
        <taxon>Paracoccus</taxon>
    </lineage>
</organism>
<dbReference type="EMBL" id="CP067140">
    <property type="protein sequence ID" value="WCR05299.1"/>
    <property type="molecule type" value="Genomic_DNA"/>
</dbReference>
<evidence type="ECO:0000313" key="3">
    <source>
        <dbReference type="Proteomes" id="UP001215549"/>
    </source>
</evidence>
<accession>A0ABY7SEP6</accession>
<dbReference type="Proteomes" id="UP001215549">
    <property type="component" value="Chromosome"/>
</dbReference>
<protein>
    <recommendedName>
        <fullName evidence="4">AAA+ family ATPase</fullName>
    </recommendedName>
</protein>